<comment type="caution">
    <text evidence="1">The sequence shown here is derived from an EMBL/GenBank/DDBJ whole genome shotgun (WGS) entry which is preliminary data.</text>
</comment>
<dbReference type="OrthoDB" id="262547at2759"/>
<dbReference type="EMBL" id="QGMK01000182">
    <property type="protein sequence ID" value="TVY83528.1"/>
    <property type="molecule type" value="Genomic_DNA"/>
</dbReference>
<organism evidence="1 2">
    <name type="scientific">Lachnellula suecica</name>
    <dbReference type="NCBI Taxonomy" id="602035"/>
    <lineage>
        <taxon>Eukaryota</taxon>
        <taxon>Fungi</taxon>
        <taxon>Dikarya</taxon>
        <taxon>Ascomycota</taxon>
        <taxon>Pezizomycotina</taxon>
        <taxon>Leotiomycetes</taxon>
        <taxon>Helotiales</taxon>
        <taxon>Lachnaceae</taxon>
        <taxon>Lachnellula</taxon>
    </lineage>
</organism>
<evidence type="ECO:0000313" key="2">
    <source>
        <dbReference type="Proteomes" id="UP000469558"/>
    </source>
</evidence>
<sequence length="315" mass="36310">MTPTDETFQRLECPVPEHGAYDYLRSQSRNNMDSVRRRKYFFALNLHSSVGILPRLLGSVIEAMRFLGPSQCALSIVEGRSDDGTIDVLRLLIEPLKTEGIAYFLESSDENPETGDRIERLAGLRNLALEPLVSNAEQYTNDTTVIFLNDVSLCMEDILELLYQQVYQKADMVCGMDWKNLWRDPTFYDVWVARGMNGDTFFNIPPDGNWDSAWNLFWNDQETRYRFDNHIPFQVFSCWNGATAFTAQPFLQKMIKFRHAVEGECYQGEPYIFCKEMWHLGYGKIAVVPSVNLEYSDDGARAIKQLRGYVSTHRA</sequence>
<dbReference type="AlphaFoldDB" id="A0A8T9CD55"/>
<dbReference type="PANTHER" id="PTHR34144">
    <property type="entry name" value="CHROMOSOME 8, WHOLE GENOME SHOTGUN SEQUENCE"/>
    <property type="match status" value="1"/>
</dbReference>
<dbReference type="Proteomes" id="UP000469558">
    <property type="component" value="Unassembled WGS sequence"/>
</dbReference>
<proteinExistence type="predicted"/>
<name>A0A8T9CD55_9HELO</name>
<keyword evidence="2" id="KW-1185">Reference proteome</keyword>
<dbReference type="Pfam" id="PF11735">
    <property type="entry name" value="CAP59_mtransfer"/>
    <property type="match status" value="1"/>
</dbReference>
<evidence type="ECO:0000313" key="1">
    <source>
        <dbReference type="EMBL" id="TVY83528.1"/>
    </source>
</evidence>
<accession>A0A8T9CD55</accession>
<protein>
    <submittedName>
        <fullName evidence="1">Alpha-1,3-mannosyltransferase CMT1</fullName>
    </submittedName>
</protein>
<dbReference type="PANTHER" id="PTHR34144:SF5">
    <property type="entry name" value="ALPHA-1,3-MANNOSYLTRANSFERASE CMT1"/>
    <property type="match status" value="1"/>
</dbReference>
<gene>
    <name evidence="1" type="primary">CMT1</name>
    <name evidence="1" type="ORF">LSUE1_G003511</name>
</gene>
<dbReference type="InterPro" id="IPR021047">
    <property type="entry name" value="Mannosyltransferase_CMT1"/>
</dbReference>
<reference evidence="1 2" key="1">
    <citation type="submission" date="2018-05" db="EMBL/GenBank/DDBJ databases">
        <title>Genome sequencing and assembly of the regulated plant pathogen Lachnellula willkommii and related sister species for the development of diagnostic species identification markers.</title>
        <authorList>
            <person name="Giroux E."/>
            <person name="Bilodeau G."/>
        </authorList>
    </citation>
    <scope>NUCLEOTIDE SEQUENCE [LARGE SCALE GENOMIC DNA]</scope>
    <source>
        <strain evidence="1 2">CBS 268.59</strain>
    </source>
</reference>